<dbReference type="Proteomes" id="UP000691718">
    <property type="component" value="Unassembled WGS sequence"/>
</dbReference>
<reference evidence="1" key="1">
    <citation type="submission" date="2021-04" db="EMBL/GenBank/DDBJ databases">
        <authorList>
            <person name="Tunstrom K."/>
        </authorList>
    </citation>
    <scope>NUCLEOTIDE SEQUENCE</scope>
</reference>
<evidence type="ECO:0000313" key="2">
    <source>
        <dbReference type="Proteomes" id="UP000691718"/>
    </source>
</evidence>
<proteinExistence type="predicted"/>
<gene>
    <name evidence="1" type="ORF">PAPOLLO_LOCUS14185</name>
</gene>
<protein>
    <submittedName>
        <fullName evidence="1">(apollo) hypothetical protein</fullName>
    </submittedName>
</protein>
<accession>A0A8S3X5A4</accession>
<keyword evidence="2" id="KW-1185">Reference proteome</keyword>
<comment type="caution">
    <text evidence="1">The sequence shown here is derived from an EMBL/GenBank/DDBJ whole genome shotgun (WGS) entry which is preliminary data.</text>
</comment>
<name>A0A8S3X5A4_PARAO</name>
<dbReference type="OrthoDB" id="6779410at2759"/>
<dbReference type="AlphaFoldDB" id="A0A8S3X5A4"/>
<dbReference type="EMBL" id="CAJQZP010000963">
    <property type="protein sequence ID" value="CAG5003166.1"/>
    <property type="molecule type" value="Genomic_DNA"/>
</dbReference>
<evidence type="ECO:0000313" key="1">
    <source>
        <dbReference type="EMBL" id="CAG5003166.1"/>
    </source>
</evidence>
<organism evidence="1 2">
    <name type="scientific">Parnassius apollo</name>
    <name type="common">Apollo butterfly</name>
    <name type="synonym">Papilio apollo</name>
    <dbReference type="NCBI Taxonomy" id="110799"/>
    <lineage>
        <taxon>Eukaryota</taxon>
        <taxon>Metazoa</taxon>
        <taxon>Ecdysozoa</taxon>
        <taxon>Arthropoda</taxon>
        <taxon>Hexapoda</taxon>
        <taxon>Insecta</taxon>
        <taxon>Pterygota</taxon>
        <taxon>Neoptera</taxon>
        <taxon>Endopterygota</taxon>
        <taxon>Lepidoptera</taxon>
        <taxon>Glossata</taxon>
        <taxon>Ditrysia</taxon>
        <taxon>Papilionoidea</taxon>
        <taxon>Papilionidae</taxon>
        <taxon>Parnassiinae</taxon>
        <taxon>Parnassini</taxon>
        <taxon>Parnassius</taxon>
        <taxon>Parnassius</taxon>
    </lineage>
</organism>
<sequence>MEFQEKEVIQHLIEKDVRKYPMNLLGREKLKNQNVGHSFLPPDRIFGNIEREIRPLEVIAEPEVYFDIFKRYGKVIRLGSDFQFYDWKTSVTNVLKLPGSWNFKFNASKRFFLRKDKNNKIGIKGEPNYVSEVVNYGNVCKRGKSYENIKPTLMKLEFL</sequence>